<dbReference type="OrthoDB" id="3787731at2759"/>
<dbReference type="Proteomes" id="UP000799429">
    <property type="component" value="Unassembled WGS sequence"/>
</dbReference>
<accession>A0A9P4S1Q7</accession>
<protein>
    <submittedName>
        <fullName evidence="1">Uncharacterized protein</fullName>
    </submittedName>
</protein>
<dbReference type="EMBL" id="MU006115">
    <property type="protein sequence ID" value="KAF2834767.1"/>
    <property type="molecule type" value="Genomic_DNA"/>
</dbReference>
<evidence type="ECO:0000313" key="2">
    <source>
        <dbReference type="Proteomes" id="UP000799429"/>
    </source>
</evidence>
<proteinExistence type="predicted"/>
<keyword evidence="2" id="KW-1185">Reference proteome</keyword>
<name>A0A9P4S1Q7_9PEZI</name>
<gene>
    <name evidence="1" type="ORF">M501DRAFT_1020555</name>
</gene>
<dbReference type="AlphaFoldDB" id="A0A9P4S1Q7"/>
<comment type="caution">
    <text evidence="1">The sequence shown here is derived from an EMBL/GenBank/DDBJ whole genome shotgun (WGS) entry which is preliminary data.</text>
</comment>
<sequence>MSKPGNLLNLPKEVFSLIIDQYIYRSGIYKALRVRTVNKSFLNEIDNAIFERELVGLEEYRDKGK</sequence>
<organism evidence="1 2">
    <name type="scientific">Patellaria atrata CBS 101060</name>
    <dbReference type="NCBI Taxonomy" id="1346257"/>
    <lineage>
        <taxon>Eukaryota</taxon>
        <taxon>Fungi</taxon>
        <taxon>Dikarya</taxon>
        <taxon>Ascomycota</taxon>
        <taxon>Pezizomycotina</taxon>
        <taxon>Dothideomycetes</taxon>
        <taxon>Dothideomycetes incertae sedis</taxon>
        <taxon>Patellariales</taxon>
        <taxon>Patellariaceae</taxon>
        <taxon>Patellaria</taxon>
    </lineage>
</organism>
<reference evidence="1" key="1">
    <citation type="journal article" date="2020" name="Stud. Mycol.">
        <title>101 Dothideomycetes genomes: a test case for predicting lifestyles and emergence of pathogens.</title>
        <authorList>
            <person name="Haridas S."/>
            <person name="Albert R."/>
            <person name="Binder M."/>
            <person name="Bloem J."/>
            <person name="Labutti K."/>
            <person name="Salamov A."/>
            <person name="Andreopoulos B."/>
            <person name="Baker S."/>
            <person name="Barry K."/>
            <person name="Bills G."/>
            <person name="Bluhm B."/>
            <person name="Cannon C."/>
            <person name="Castanera R."/>
            <person name="Culley D."/>
            <person name="Daum C."/>
            <person name="Ezra D."/>
            <person name="Gonzalez J."/>
            <person name="Henrissat B."/>
            <person name="Kuo A."/>
            <person name="Liang C."/>
            <person name="Lipzen A."/>
            <person name="Lutzoni F."/>
            <person name="Magnuson J."/>
            <person name="Mondo S."/>
            <person name="Nolan M."/>
            <person name="Ohm R."/>
            <person name="Pangilinan J."/>
            <person name="Park H.-J."/>
            <person name="Ramirez L."/>
            <person name="Alfaro M."/>
            <person name="Sun H."/>
            <person name="Tritt A."/>
            <person name="Yoshinaga Y."/>
            <person name="Zwiers L.-H."/>
            <person name="Turgeon B."/>
            <person name="Goodwin S."/>
            <person name="Spatafora J."/>
            <person name="Crous P."/>
            <person name="Grigoriev I."/>
        </authorList>
    </citation>
    <scope>NUCLEOTIDE SEQUENCE</scope>
    <source>
        <strain evidence="1">CBS 101060</strain>
    </source>
</reference>
<evidence type="ECO:0000313" key="1">
    <source>
        <dbReference type="EMBL" id="KAF2834767.1"/>
    </source>
</evidence>